<gene>
    <name evidence="5" type="ordered locus">Hore_15970</name>
</gene>
<dbReference type="Pfam" id="PF04454">
    <property type="entry name" value="Linocin_M18"/>
    <property type="match status" value="1"/>
</dbReference>
<dbReference type="Gene3D" id="3.30.2320.10">
    <property type="entry name" value="hypothetical protein PF0899 domain"/>
    <property type="match status" value="1"/>
</dbReference>
<dbReference type="STRING" id="373903.Hore_15970"/>
<evidence type="ECO:0000256" key="4">
    <source>
        <dbReference type="ARBA" id="ARBA00050023"/>
    </source>
</evidence>
<evidence type="ECO:0000313" key="5">
    <source>
        <dbReference type="EMBL" id="ACL70346.1"/>
    </source>
</evidence>
<dbReference type="Proteomes" id="UP000000719">
    <property type="component" value="Chromosome"/>
</dbReference>
<dbReference type="InterPro" id="IPR007544">
    <property type="entry name" value="ENCAP"/>
</dbReference>
<evidence type="ECO:0000256" key="3">
    <source>
        <dbReference type="ARBA" id="ARBA00033787"/>
    </source>
</evidence>
<comment type="subcellular location">
    <subcellularLocation>
        <location evidence="1">Encapsulin nanocompartment</location>
    </subcellularLocation>
</comment>
<dbReference type="PANTHER" id="PTHR37165">
    <property type="entry name" value="PEPTIDASE U56 FAMILY"/>
    <property type="match status" value="1"/>
</dbReference>
<dbReference type="AlphaFoldDB" id="B8CYH7"/>
<comment type="similarity">
    <text evidence="2">Belongs to the encapsulin family. Family 1 subfamily.</text>
</comment>
<dbReference type="EMBL" id="CP001098">
    <property type="protein sequence ID" value="ACL70346.1"/>
    <property type="molecule type" value="Genomic_DNA"/>
</dbReference>
<reference evidence="5 6" key="1">
    <citation type="journal article" date="2009" name="PLoS ONE">
        <title>Genome analysis of the anaerobic thermohalophilic bacterium Halothermothrix orenii.</title>
        <authorList>
            <person name="Mavromatis K."/>
            <person name="Ivanova N."/>
            <person name="Anderson I."/>
            <person name="Lykidis A."/>
            <person name="Hooper S.D."/>
            <person name="Sun H."/>
            <person name="Kunin V."/>
            <person name="Lapidus A."/>
            <person name="Hugenholtz P."/>
            <person name="Patel B."/>
            <person name="Kyrpides N.C."/>
        </authorList>
    </citation>
    <scope>NUCLEOTIDE SEQUENCE [LARGE SCALE GENOMIC DNA]</scope>
    <source>
        <strain evidence="6">H 168 / OCM 544 / DSM 9562</strain>
    </source>
</reference>
<dbReference type="InterPro" id="IPR051429">
    <property type="entry name" value="Encapsulin_nc"/>
</dbReference>
<dbReference type="PIRSF" id="PIRSF019254">
    <property type="entry name" value="CFP29"/>
    <property type="match status" value="1"/>
</dbReference>
<evidence type="ECO:0000256" key="1">
    <source>
        <dbReference type="ARBA" id="ARBA00033738"/>
    </source>
</evidence>
<dbReference type="PANTHER" id="PTHR37165:SF1">
    <property type="entry name" value="TYPE 1 ENCAPSULIN SHELL PROTEIN"/>
    <property type="match status" value="1"/>
</dbReference>
<dbReference type="RefSeq" id="WP_012636529.1">
    <property type="nucleotide sequence ID" value="NC_011899.1"/>
</dbReference>
<dbReference type="GO" id="GO:0140737">
    <property type="term" value="C:encapsulin nanocompartment"/>
    <property type="evidence" value="ECO:0007669"/>
    <property type="project" value="UniProtKB-SubCell"/>
</dbReference>
<accession>B8CYH7</accession>
<dbReference type="OrthoDB" id="2922at2"/>
<evidence type="ECO:0000256" key="2">
    <source>
        <dbReference type="ARBA" id="ARBA00033743"/>
    </source>
</evidence>
<protein>
    <recommendedName>
        <fullName evidence="4">Type 1 encapsulin shell protein</fullName>
    </recommendedName>
</protein>
<evidence type="ECO:0000313" key="6">
    <source>
        <dbReference type="Proteomes" id="UP000000719"/>
    </source>
</evidence>
<sequence>MVNLKRSLAPITPDAWEFIDKEARRVLKLKLSARKAVDFVGPKGIKYAAVNTGRRTALEDKAEGASIFQRQVLPLVEVEIPFRLHLEELEAFVRGAEDVNIDNLLESANELARIENKAIFFGMDSAGISGLVNSSGQTLDTPATGLISSVAEGINNLVKAGVNGPYTLLLGPELYHSLYTRNDRGYPLEKRISDIIGGDILFTPDLEGYGLLLSKRGGDFELIVGQDIAIGFSGQFGDELEFFLLESFTFRVNTPEAAVVLKATD</sequence>
<dbReference type="MEROPS" id="U56.001"/>
<keyword evidence="3" id="KW-1284">Encapsulin nanocompartment</keyword>
<dbReference type="KEGG" id="hor:Hore_15970"/>
<dbReference type="eggNOG" id="COG1659">
    <property type="taxonomic scope" value="Bacteria"/>
</dbReference>
<dbReference type="NCBIfam" id="NF041155">
    <property type="entry name" value="encap_f1"/>
    <property type="match status" value="1"/>
</dbReference>
<name>B8CYH7_HALOH</name>
<dbReference type="Gene3D" id="3.30.2400.30">
    <property type="match status" value="1"/>
</dbReference>
<proteinExistence type="inferred from homology"/>
<dbReference type="HOGENOM" id="CLU_089875_1_0_9"/>
<organism evidence="5 6">
    <name type="scientific">Halothermothrix orenii (strain H 168 / OCM 544 / DSM 9562)</name>
    <dbReference type="NCBI Taxonomy" id="373903"/>
    <lineage>
        <taxon>Bacteria</taxon>
        <taxon>Bacillati</taxon>
        <taxon>Bacillota</taxon>
        <taxon>Clostridia</taxon>
        <taxon>Halanaerobiales</taxon>
        <taxon>Halothermotrichaceae</taxon>
        <taxon>Halothermothrix</taxon>
    </lineage>
</organism>
<keyword evidence="6" id="KW-1185">Reference proteome</keyword>